<evidence type="ECO:0000313" key="3">
    <source>
        <dbReference type="Proteomes" id="UP000805841"/>
    </source>
</evidence>
<dbReference type="InterPro" id="IPR021302">
    <property type="entry name" value="DUF2780_VcgC/VcgE"/>
</dbReference>
<keyword evidence="3" id="KW-1185">Reference proteome</keyword>
<feature type="signal peptide" evidence="1">
    <location>
        <begin position="1"/>
        <end position="22"/>
    </location>
</feature>
<gene>
    <name evidence="2" type="ORF">HAQ05_00620</name>
</gene>
<name>A0ABR7YVQ6_9PSED</name>
<keyword evidence="1" id="KW-0732">Signal</keyword>
<sequence length="186" mass="18407">MLYLNRLTLAATLALLAGQAFALNLNDAVNAASTLQNGNQNGASVTAAPKAAGLLNTLGSQLKVTPEQAVGGTGAMLGLAKNKLSSAQYGELTQKVPGLDQLAGANALGGASGLSGMLGQAGNSTALNNALGNVNSTSDVNSAFGQLGMNSGMVSQFAPVILQYLGQQGTSGSTLQSLASIWGVKG</sequence>
<organism evidence="2 3">
    <name type="scientific">Pseudomonas typographi</name>
    <dbReference type="NCBI Taxonomy" id="2715964"/>
    <lineage>
        <taxon>Bacteria</taxon>
        <taxon>Pseudomonadati</taxon>
        <taxon>Pseudomonadota</taxon>
        <taxon>Gammaproteobacteria</taxon>
        <taxon>Pseudomonadales</taxon>
        <taxon>Pseudomonadaceae</taxon>
        <taxon>Pseudomonas</taxon>
    </lineage>
</organism>
<dbReference type="RefSeq" id="WP_190416641.1">
    <property type="nucleotide sequence ID" value="NZ_JAAOCA010000001.1"/>
</dbReference>
<comment type="caution">
    <text evidence="2">The sequence shown here is derived from an EMBL/GenBank/DDBJ whole genome shotgun (WGS) entry which is preliminary data.</text>
</comment>
<dbReference type="EMBL" id="JAAOCA010000001">
    <property type="protein sequence ID" value="MBD1597216.1"/>
    <property type="molecule type" value="Genomic_DNA"/>
</dbReference>
<dbReference type="Pfam" id="PF11075">
    <property type="entry name" value="DUF2780"/>
    <property type="match status" value="1"/>
</dbReference>
<feature type="chain" id="PRO_5047209714" evidence="1">
    <location>
        <begin position="23"/>
        <end position="186"/>
    </location>
</feature>
<evidence type="ECO:0000313" key="2">
    <source>
        <dbReference type="EMBL" id="MBD1597216.1"/>
    </source>
</evidence>
<dbReference type="Proteomes" id="UP000805841">
    <property type="component" value="Unassembled WGS sequence"/>
</dbReference>
<reference evidence="2 3" key="1">
    <citation type="journal article" date="2020" name="Insects">
        <title>Bacteria Belonging to Pseudomonas typographi sp. nov. from the Bark Beetle Ips typographus Have Genomic Potential to Aid in the Host Ecology.</title>
        <authorList>
            <person name="Peral-Aranega E."/>
            <person name="Saati-Santamaria Z."/>
            <person name="Kolarik M."/>
            <person name="Rivas R."/>
            <person name="Garcia-Fraile P."/>
        </authorList>
    </citation>
    <scope>NUCLEOTIDE SEQUENCE [LARGE SCALE GENOMIC DNA]</scope>
    <source>
        <strain evidence="2 3">CA3A</strain>
    </source>
</reference>
<protein>
    <submittedName>
        <fullName evidence="2">DUF2780 domain-containing protein</fullName>
    </submittedName>
</protein>
<evidence type="ECO:0000256" key="1">
    <source>
        <dbReference type="SAM" id="SignalP"/>
    </source>
</evidence>
<proteinExistence type="predicted"/>
<accession>A0ABR7YVQ6</accession>